<organism evidence="1">
    <name type="scientific">Noccaea caerulescens</name>
    <name type="common">Alpine penny-cress</name>
    <name type="synonym">Thlaspi caerulescens</name>
    <dbReference type="NCBI Taxonomy" id="107243"/>
    <lineage>
        <taxon>Eukaryota</taxon>
        <taxon>Viridiplantae</taxon>
        <taxon>Streptophyta</taxon>
        <taxon>Embryophyta</taxon>
        <taxon>Tracheophyta</taxon>
        <taxon>Spermatophyta</taxon>
        <taxon>Magnoliopsida</taxon>
        <taxon>eudicotyledons</taxon>
        <taxon>Gunneridae</taxon>
        <taxon>Pentapetalae</taxon>
        <taxon>rosids</taxon>
        <taxon>malvids</taxon>
        <taxon>Brassicales</taxon>
        <taxon>Brassicaceae</taxon>
        <taxon>Coluteocarpeae</taxon>
        <taxon>Noccaea</taxon>
    </lineage>
</organism>
<evidence type="ECO:0000313" key="1">
    <source>
        <dbReference type="EMBL" id="JAU06871.1"/>
    </source>
</evidence>
<dbReference type="EMBL" id="GEVI01025449">
    <property type="protein sequence ID" value="JAU06871.1"/>
    <property type="molecule type" value="Transcribed_RNA"/>
</dbReference>
<sequence>MVGSGSFSIDQSSFLEKSSSMAESACVRCLVSPNLLNTTNKKVSGDTLRPHLLPISSISRKQEASSGAINGGGSSRTVKKRLITLSPSEGKWNGNWNTQYNVSLRDLQLEDLVESGPTNARVAVDLSVQRHASMGLSVDGRIITSFARKCSICSSAYPRLIDTNFTVWILPSSRENKASQLPEIGGDDPSVIYVRPGYEANLDSLVQDTIRLTTYAKDICSDSCEKSEPTLHYVGETNTASVHKRWSRLLELKKK</sequence>
<dbReference type="InterPro" id="IPR003772">
    <property type="entry name" value="YceD"/>
</dbReference>
<dbReference type="PANTHER" id="PTHR37734">
    <property type="entry name" value="LARGE RIBOSOMAL RNA SUBUNIT ACCUMULATION PROTEIN YCED HOMOLOG 2, CHLOROPLASTIC"/>
    <property type="match status" value="1"/>
</dbReference>
<reference evidence="1" key="1">
    <citation type="submission" date="2016-07" db="EMBL/GenBank/DDBJ databases">
        <title>De novo transcriptome assembly of four accessions of the metal hyperaccumulator plant Noccaea caerulescens.</title>
        <authorList>
            <person name="Blande D."/>
            <person name="Halimaa P."/>
            <person name="Tervahauta A.I."/>
            <person name="Aarts M.G."/>
            <person name="Karenlampi S.O."/>
        </authorList>
    </citation>
    <scope>NUCLEOTIDE SEQUENCE</scope>
</reference>
<dbReference type="InterPro" id="IPR044985">
    <property type="entry name" value="YceD_plant"/>
</dbReference>
<proteinExistence type="predicted"/>
<dbReference type="AlphaFoldDB" id="A0A1J3CJC4"/>
<dbReference type="PANTHER" id="PTHR37734:SF1">
    <property type="entry name" value="LARGE RIBOSOMAL RNA SUBUNIT ACCUMULATION PROTEIN YCED HOMOLOG 2, CHLOROPLASTIC"/>
    <property type="match status" value="1"/>
</dbReference>
<gene>
    <name evidence="1" type="ORF">GA_TR19804_c0_g1_i1_g.65334</name>
</gene>
<protein>
    <submittedName>
        <fullName evidence="1">Uncharacterized protein</fullName>
    </submittedName>
</protein>
<accession>A0A1J3CJC4</accession>
<name>A0A1J3CJC4_NOCCA</name>
<dbReference type="Pfam" id="PF02620">
    <property type="entry name" value="YceD"/>
    <property type="match status" value="1"/>
</dbReference>